<dbReference type="Gene3D" id="3.40.710.10">
    <property type="entry name" value="DD-peptidase/beta-lactamase superfamily"/>
    <property type="match status" value="1"/>
</dbReference>
<dbReference type="InterPro" id="IPR012338">
    <property type="entry name" value="Beta-lactam/transpept-like"/>
</dbReference>
<proteinExistence type="predicted"/>
<comment type="caution">
    <text evidence="2">The sequence shown here is derived from an EMBL/GenBank/DDBJ whole genome shotgun (WGS) entry which is preliminary data.</text>
</comment>
<dbReference type="PANTHER" id="PTHR46825">
    <property type="entry name" value="D-ALANYL-D-ALANINE-CARBOXYPEPTIDASE/ENDOPEPTIDASE AMPH"/>
    <property type="match status" value="1"/>
</dbReference>
<dbReference type="SUPFAM" id="SSF56601">
    <property type="entry name" value="beta-lactamase/transpeptidase-like"/>
    <property type="match status" value="1"/>
</dbReference>
<dbReference type="Proteomes" id="UP000837932">
    <property type="component" value="Unassembled WGS sequence"/>
</dbReference>
<dbReference type="Pfam" id="PF00144">
    <property type="entry name" value="Beta-lactamase"/>
    <property type="match status" value="1"/>
</dbReference>
<organism evidence="2 3">
    <name type="scientific">Emticicia aquatica</name>
    <dbReference type="NCBI Taxonomy" id="1681835"/>
    <lineage>
        <taxon>Bacteria</taxon>
        <taxon>Pseudomonadati</taxon>
        <taxon>Bacteroidota</taxon>
        <taxon>Cytophagia</taxon>
        <taxon>Cytophagales</taxon>
        <taxon>Leadbetterellaceae</taxon>
        <taxon>Emticicia</taxon>
    </lineage>
</organism>
<protein>
    <submittedName>
        <fullName evidence="2">Penicillin-binding protein 4</fullName>
    </submittedName>
</protein>
<dbReference type="PANTHER" id="PTHR46825:SF9">
    <property type="entry name" value="BETA-LACTAMASE-RELATED DOMAIN-CONTAINING PROTEIN"/>
    <property type="match status" value="1"/>
</dbReference>
<dbReference type="RefSeq" id="WP_238805348.1">
    <property type="nucleotide sequence ID" value="NZ_CAKLPY010000001.1"/>
</dbReference>
<dbReference type="EMBL" id="CAKLPY010000001">
    <property type="protein sequence ID" value="CAH0995055.1"/>
    <property type="molecule type" value="Genomic_DNA"/>
</dbReference>
<feature type="domain" description="Beta-lactamase-related" evidence="1">
    <location>
        <begin position="34"/>
        <end position="336"/>
    </location>
</feature>
<reference evidence="2" key="1">
    <citation type="submission" date="2021-12" db="EMBL/GenBank/DDBJ databases">
        <authorList>
            <person name="Rodrigo-Torres L."/>
            <person name="Arahal R. D."/>
            <person name="Lucena T."/>
        </authorList>
    </citation>
    <scope>NUCLEOTIDE SEQUENCE</scope>
    <source>
        <strain evidence="2">CECT 8858</strain>
    </source>
</reference>
<sequence length="365" mass="41646">MKNIFFFFLMINIASGQSFKQSLDSLLSANYSENQPGTAILIIQNGQEVYKSGIGLMNTESKNPINAVTNFRMASVSKQFTAMCIMLLEKQKKLSYEDNLLKFFPDFDEKLGSTIKIKHLLTHTSGIFDYEALIPENQKDQILDADVVNFLKKSNKTYFEAGSKFQYSNSGFCLLEQIVEKTSKMSFVQFIESQIFRTLGMSNSRIYEANVKIPNRAMGYARNEKGEFVLSDQSLTSATKGDGCVYTSLNDYEKWINALKNDKLVNLKNQLQKINYLIEGTKNINYGLGWFHAYNSAKQIELYHTGSTCGFSNSVNYIPTKDFLVVCFSNIADNHSIEKKIRDILKKYKINDSKIDFIQTLELTR</sequence>
<keyword evidence="3" id="KW-1185">Reference proteome</keyword>
<accession>A0ABM9AND4</accession>
<name>A0ABM9AND4_9BACT</name>
<evidence type="ECO:0000313" key="2">
    <source>
        <dbReference type="EMBL" id="CAH0995055.1"/>
    </source>
</evidence>
<dbReference type="InterPro" id="IPR050491">
    <property type="entry name" value="AmpC-like"/>
</dbReference>
<evidence type="ECO:0000313" key="3">
    <source>
        <dbReference type="Proteomes" id="UP000837932"/>
    </source>
</evidence>
<dbReference type="InterPro" id="IPR001466">
    <property type="entry name" value="Beta-lactam-related"/>
</dbReference>
<evidence type="ECO:0000259" key="1">
    <source>
        <dbReference type="Pfam" id="PF00144"/>
    </source>
</evidence>
<gene>
    <name evidence="2" type="primary">pbpE</name>
    <name evidence="2" type="ORF">EMA8858_01175</name>
</gene>